<dbReference type="AlphaFoldDB" id="A0A0Q0XKJ4"/>
<proteinExistence type="predicted"/>
<protein>
    <recommendedName>
        <fullName evidence="3">HTH tetR-type domain-containing protein</fullName>
    </recommendedName>
</protein>
<dbReference type="InterPro" id="IPR001647">
    <property type="entry name" value="HTH_TetR"/>
</dbReference>
<dbReference type="RefSeq" id="WP_055032387.1">
    <property type="nucleotide sequence ID" value="NZ_LKBG01000100.1"/>
</dbReference>
<evidence type="ECO:0000313" key="5">
    <source>
        <dbReference type="Proteomes" id="UP000050320"/>
    </source>
</evidence>
<dbReference type="Pfam" id="PF00440">
    <property type="entry name" value="TetR_N"/>
    <property type="match status" value="1"/>
</dbReference>
<dbReference type="PROSITE" id="PS50977">
    <property type="entry name" value="HTH_TETR_2"/>
    <property type="match status" value="1"/>
</dbReference>
<dbReference type="PANTHER" id="PTHR43479:SF11">
    <property type="entry name" value="ACREF_ENVCD OPERON REPRESSOR-RELATED"/>
    <property type="match status" value="1"/>
</dbReference>
<feature type="domain" description="HTH tetR-type" evidence="3">
    <location>
        <begin position="10"/>
        <end position="70"/>
    </location>
</feature>
<dbReference type="GO" id="GO:0003677">
    <property type="term" value="F:DNA binding"/>
    <property type="evidence" value="ECO:0007669"/>
    <property type="project" value="UniProtKB-UniRule"/>
</dbReference>
<organism evidence="4 5">
    <name type="scientific">Acidiplasma aeolicum</name>
    <dbReference type="NCBI Taxonomy" id="507754"/>
    <lineage>
        <taxon>Archaea</taxon>
        <taxon>Methanobacteriati</taxon>
        <taxon>Thermoplasmatota</taxon>
        <taxon>Thermoplasmata</taxon>
        <taxon>Thermoplasmatales</taxon>
        <taxon>Ferroplasmaceae</taxon>
        <taxon>Acidiplasma</taxon>
    </lineage>
</organism>
<sequence length="182" mass="20861">MYNNEIKGSPETRKRIIESAVSIFSKYGYSGASMEKITEKAGISKGLIFWYFKKKEDLIIEVAKMSLPLDVIDDALMKYSGIELLEDIGRNYFKKYASSDMRNLFLFTLSSGSIYPIISDNIRDICTKMVRAIARKTCDNDDIKSEIKVRQFLGALLCYIINPSEIGEEIYLKTLVENYEKI</sequence>
<name>A0A0Q0XKJ4_9ARCH</name>
<reference evidence="4 5" key="1">
    <citation type="submission" date="2015-09" db="EMBL/GenBank/DDBJ databases">
        <title>Heavy metals and arsenic resistance mechanisms in polyextremophilic archaea of the family Ferroplasmaceae.</title>
        <authorList>
            <person name="Bulaev A.G."/>
            <person name="Kanygina A.V."/>
        </authorList>
    </citation>
    <scope>NUCLEOTIDE SEQUENCE [LARGE SCALE GENOMIC DNA]</scope>
    <source>
        <strain evidence="4 5">VT</strain>
    </source>
</reference>
<dbReference type="InterPro" id="IPR023772">
    <property type="entry name" value="DNA-bd_HTH_TetR-type_CS"/>
</dbReference>
<comment type="caution">
    <text evidence="4">The sequence shown here is derived from an EMBL/GenBank/DDBJ whole genome shotgun (WGS) entry which is preliminary data.</text>
</comment>
<dbReference type="OrthoDB" id="135877at2157"/>
<keyword evidence="1 2" id="KW-0238">DNA-binding</keyword>
<dbReference type="Proteomes" id="UP000050320">
    <property type="component" value="Unassembled WGS sequence"/>
</dbReference>
<keyword evidence="5" id="KW-1185">Reference proteome</keyword>
<dbReference type="PROSITE" id="PS01081">
    <property type="entry name" value="HTH_TETR_1"/>
    <property type="match status" value="1"/>
</dbReference>
<dbReference type="PANTHER" id="PTHR43479">
    <property type="entry name" value="ACREF/ENVCD OPERON REPRESSOR-RELATED"/>
    <property type="match status" value="1"/>
</dbReference>
<gene>
    <name evidence="4" type="ORF">AOG54_02830</name>
</gene>
<dbReference type="SUPFAM" id="SSF46689">
    <property type="entry name" value="Homeodomain-like"/>
    <property type="match status" value="1"/>
</dbReference>
<dbReference type="InterPro" id="IPR009057">
    <property type="entry name" value="Homeodomain-like_sf"/>
</dbReference>
<evidence type="ECO:0000256" key="2">
    <source>
        <dbReference type="PROSITE-ProRule" id="PRU00335"/>
    </source>
</evidence>
<evidence type="ECO:0000313" key="4">
    <source>
        <dbReference type="EMBL" id="KQB35656.1"/>
    </source>
</evidence>
<evidence type="ECO:0000256" key="1">
    <source>
        <dbReference type="ARBA" id="ARBA00023125"/>
    </source>
</evidence>
<dbReference type="PRINTS" id="PR00455">
    <property type="entry name" value="HTHTETR"/>
</dbReference>
<feature type="DNA-binding region" description="H-T-H motif" evidence="2">
    <location>
        <begin position="33"/>
        <end position="52"/>
    </location>
</feature>
<dbReference type="InterPro" id="IPR050624">
    <property type="entry name" value="HTH-type_Tx_Regulator"/>
</dbReference>
<evidence type="ECO:0000259" key="3">
    <source>
        <dbReference type="PROSITE" id="PS50977"/>
    </source>
</evidence>
<dbReference type="EMBL" id="LKBG01000100">
    <property type="protein sequence ID" value="KQB35656.1"/>
    <property type="molecule type" value="Genomic_DNA"/>
</dbReference>
<accession>A0A0Q0XKJ4</accession>
<dbReference type="Gene3D" id="1.10.357.10">
    <property type="entry name" value="Tetracycline Repressor, domain 2"/>
    <property type="match status" value="1"/>
</dbReference>